<dbReference type="AlphaFoldDB" id="A0A835LNZ4"/>
<dbReference type="InterPro" id="IPR046960">
    <property type="entry name" value="PPR_At4g14850-like_plant"/>
</dbReference>
<feature type="repeat" description="PPR" evidence="2">
    <location>
        <begin position="29"/>
        <end position="63"/>
    </location>
</feature>
<feature type="repeat" description="PPR" evidence="2">
    <location>
        <begin position="1"/>
        <end position="28"/>
    </location>
</feature>
<keyword evidence="4" id="KW-1185">Reference proteome</keyword>
<evidence type="ECO:0000256" key="1">
    <source>
        <dbReference type="ARBA" id="ARBA00022737"/>
    </source>
</evidence>
<dbReference type="PANTHER" id="PTHR47926">
    <property type="entry name" value="PENTATRICOPEPTIDE REPEAT-CONTAINING PROTEIN"/>
    <property type="match status" value="1"/>
</dbReference>
<dbReference type="FunFam" id="1.25.40.10:FF:000344">
    <property type="entry name" value="Pentatricopeptide repeat-containing protein"/>
    <property type="match status" value="1"/>
</dbReference>
<dbReference type="EMBL" id="JADFTS010000008">
    <property type="protein sequence ID" value="KAF9594236.1"/>
    <property type="molecule type" value="Genomic_DNA"/>
</dbReference>
<proteinExistence type="predicted"/>
<evidence type="ECO:0000313" key="3">
    <source>
        <dbReference type="EMBL" id="KAF9594236.1"/>
    </source>
</evidence>
<comment type="caution">
    <text evidence="3">The sequence shown here is derived from an EMBL/GenBank/DDBJ whole genome shotgun (WGS) entry which is preliminary data.</text>
</comment>
<feature type="repeat" description="PPR" evidence="2">
    <location>
        <begin position="161"/>
        <end position="195"/>
    </location>
</feature>
<dbReference type="InterPro" id="IPR011990">
    <property type="entry name" value="TPR-like_helical_dom_sf"/>
</dbReference>
<protein>
    <recommendedName>
        <fullName evidence="5">Pentatricopeptide repeat-containing protein</fullName>
    </recommendedName>
</protein>
<evidence type="ECO:0000256" key="2">
    <source>
        <dbReference type="PROSITE-ProRule" id="PRU00708"/>
    </source>
</evidence>
<dbReference type="OrthoDB" id="1934782at2759"/>
<evidence type="ECO:0000313" key="4">
    <source>
        <dbReference type="Proteomes" id="UP000631114"/>
    </source>
</evidence>
<dbReference type="GO" id="GO:0009451">
    <property type="term" value="P:RNA modification"/>
    <property type="evidence" value="ECO:0007669"/>
    <property type="project" value="InterPro"/>
</dbReference>
<dbReference type="PROSITE" id="PS51375">
    <property type="entry name" value="PPR"/>
    <property type="match status" value="3"/>
</dbReference>
<dbReference type="Pfam" id="PF01535">
    <property type="entry name" value="PPR"/>
    <property type="match status" value="3"/>
</dbReference>
<reference evidence="3 4" key="1">
    <citation type="submission" date="2020-10" db="EMBL/GenBank/DDBJ databases">
        <title>The Coptis chinensis genome and diversification of protoberbering-type alkaloids.</title>
        <authorList>
            <person name="Wang B."/>
            <person name="Shu S."/>
            <person name="Song C."/>
            <person name="Liu Y."/>
        </authorList>
    </citation>
    <scope>NUCLEOTIDE SEQUENCE [LARGE SCALE GENOMIC DNA]</scope>
    <source>
        <strain evidence="3">HL-2020</strain>
        <tissue evidence="3">Leaf</tissue>
    </source>
</reference>
<sequence>MIARYVRIGLPEEAVKLFSDMQEVGDTPDQVAFVAVINACVGLGRLDEATSLFSKMPEPNVVAWNVMISGHAQSGYVGEAIECYRFIRVSVVKHTRSTLGSVLSAIANLKTINEGQQVHSKAIRLGLESNVYVGSSLINMYSKCQIMESASNVFYALDKKNIVLWNAMLGGCAQNGHHVQVLQMFSKMRAFGFQPDGYTYTSILSACACLECLDLCGTTALISNKEQSGM</sequence>
<organism evidence="3 4">
    <name type="scientific">Coptis chinensis</name>
    <dbReference type="NCBI Taxonomy" id="261450"/>
    <lineage>
        <taxon>Eukaryota</taxon>
        <taxon>Viridiplantae</taxon>
        <taxon>Streptophyta</taxon>
        <taxon>Embryophyta</taxon>
        <taxon>Tracheophyta</taxon>
        <taxon>Spermatophyta</taxon>
        <taxon>Magnoliopsida</taxon>
        <taxon>Ranunculales</taxon>
        <taxon>Ranunculaceae</taxon>
        <taxon>Coptidoideae</taxon>
        <taxon>Coptis</taxon>
    </lineage>
</organism>
<keyword evidence="1" id="KW-0677">Repeat</keyword>
<name>A0A835LNZ4_9MAGN</name>
<dbReference type="Pfam" id="PF13041">
    <property type="entry name" value="PPR_2"/>
    <property type="match status" value="1"/>
</dbReference>
<dbReference type="InterPro" id="IPR002885">
    <property type="entry name" value="PPR_rpt"/>
</dbReference>
<dbReference type="NCBIfam" id="TIGR00756">
    <property type="entry name" value="PPR"/>
    <property type="match status" value="3"/>
</dbReference>
<dbReference type="GO" id="GO:0003723">
    <property type="term" value="F:RNA binding"/>
    <property type="evidence" value="ECO:0007669"/>
    <property type="project" value="InterPro"/>
</dbReference>
<evidence type="ECO:0008006" key="5">
    <source>
        <dbReference type="Google" id="ProtNLM"/>
    </source>
</evidence>
<dbReference type="Gene3D" id="1.25.40.10">
    <property type="entry name" value="Tetratricopeptide repeat domain"/>
    <property type="match status" value="2"/>
</dbReference>
<accession>A0A835LNZ4</accession>
<gene>
    <name evidence="3" type="ORF">IFM89_028893</name>
</gene>
<dbReference type="Proteomes" id="UP000631114">
    <property type="component" value="Unassembled WGS sequence"/>
</dbReference>